<gene>
    <name evidence="3" type="ORF">DBB42_15555</name>
</gene>
<protein>
    <recommendedName>
        <fullName evidence="5">Secreted protein</fullName>
    </recommendedName>
</protein>
<comment type="caution">
    <text evidence="3">The sequence shown here is derived from an EMBL/GenBank/DDBJ whole genome shotgun (WGS) entry which is preliminary data.</text>
</comment>
<evidence type="ECO:0000256" key="1">
    <source>
        <dbReference type="SAM" id="MobiDB-lite"/>
    </source>
</evidence>
<feature type="region of interest" description="Disordered" evidence="1">
    <location>
        <begin position="28"/>
        <end position="53"/>
    </location>
</feature>
<name>A0A2R7UG34_PSEDL</name>
<feature type="signal peptide" evidence="2">
    <location>
        <begin position="1"/>
        <end position="24"/>
    </location>
</feature>
<feature type="chain" id="PRO_5015306312" description="Secreted protein" evidence="2">
    <location>
        <begin position="25"/>
        <end position="73"/>
    </location>
</feature>
<evidence type="ECO:0000256" key="2">
    <source>
        <dbReference type="SAM" id="SignalP"/>
    </source>
</evidence>
<proteinExistence type="predicted"/>
<evidence type="ECO:0000313" key="3">
    <source>
        <dbReference type="EMBL" id="PTU51143.1"/>
    </source>
</evidence>
<dbReference type="AlphaFoldDB" id="A0A2R7UG34"/>
<dbReference type="EMBL" id="QANO01000121">
    <property type="protein sequence ID" value="PTU51143.1"/>
    <property type="molecule type" value="Genomic_DNA"/>
</dbReference>
<evidence type="ECO:0000313" key="4">
    <source>
        <dbReference type="Proteomes" id="UP000244874"/>
    </source>
</evidence>
<organism evidence="3 4">
    <name type="scientific">Pseudomonas plecoglossicida</name>
    <dbReference type="NCBI Taxonomy" id="70775"/>
    <lineage>
        <taxon>Bacteria</taxon>
        <taxon>Pseudomonadati</taxon>
        <taxon>Pseudomonadota</taxon>
        <taxon>Gammaproteobacteria</taxon>
        <taxon>Pseudomonadales</taxon>
        <taxon>Pseudomonadaceae</taxon>
        <taxon>Pseudomonas</taxon>
    </lineage>
</organism>
<reference evidence="3 4" key="1">
    <citation type="submission" date="2018-04" db="EMBL/GenBank/DDBJ databases">
        <authorList>
            <person name="Go L.Y."/>
            <person name="Mitchell J.A."/>
        </authorList>
    </citation>
    <scope>NUCLEOTIDE SEQUENCE [LARGE SCALE GENOMIC DNA]</scope>
    <source>
        <strain evidence="3 4">KCJK7865</strain>
    </source>
</reference>
<dbReference type="Proteomes" id="UP000244874">
    <property type="component" value="Unassembled WGS sequence"/>
</dbReference>
<sequence>MSRKGRRAAPAICALVLISWGRSAALSRHKAAPTGGRARSERDQLRSRTQNNVAPATAAGIISTLTSGIISAR</sequence>
<evidence type="ECO:0008006" key="5">
    <source>
        <dbReference type="Google" id="ProtNLM"/>
    </source>
</evidence>
<accession>A0A2R7UG34</accession>
<keyword evidence="2" id="KW-0732">Signal</keyword>